<dbReference type="GO" id="GO:0045476">
    <property type="term" value="P:nurse cell apoptotic process"/>
    <property type="evidence" value="ECO:0007669"/>
    <property type="project" value="UniProtKB-ARBA"/>
</dbReference>
<dbReference type="SUPFAM" id="SSF52129">
    <property type="entry name" value="Caspase-like"/>
    <property type="match status" value="2"/>
</dbReference>
<dbReference type="PROSITE" id="PS50207">
    <property type="entry name" value="CASPASE_P10"/>
    <property type="match status" value="1"/>
</dbReference>
<dbReference type="Pfam" id="PF00656">
    <property type="entry name" value="Peptidase_C14"/>
    <property type="match status" value="2"/>
</dbReference>
<dbReference type="PROSITE" id="PS01121">
    <property type="entry name" value="CASPASE_HIS"/>
    <property type="match status" value="1"/>
</dbReference>
<proteinExistence type="inferred from homology"/>
<comment type="similarity">
    <text evidence="1 7">Belongs to the peptidase C14A family.</text>
</comment>
<dbReference type="InterPro" id="IPR002398">
    <property type="entry name" value="Pept_C14"/>
</dbReference>
<dbReference type="InterPro" id="IPR015917">
    <property type="entry name" value="Pept_C14A"/>
</dbReference>
<dbReference type="InterPro" id="IPR016129">
    <property type="entry name" value="Caspase_his_AS"/>
</dbReference>
<dbReference type="GO" id="GO:0043525">
    <property type="term" value="P:positive regulation of neuron apoptotic process"/>
    <property type="evidence" value="ECO:0007669"/>
    <property type="project" value="TreeGrafter"/>
</dbReference>
<feature type="region of interest" description="Disordered" evidence="8">
    <location>
        <begin position="168"/>
        <end position="191"/>
    </location>
</feature>
<keyword evidence="2" id="KW-0645">Protease</keyword>
<dbReference type="PROSITE" id="PS50208">
    <property type="entry name" value="CASPASE_P20"/>
    <property type="match status" value="2"/>
</dbReference>
<dbReference type="GO" id="GO:1990525">
    <property type="term" value="F:BIR domain binding"/>
    <property type="evidence" value="ECO:0007669"/>
    <property type="project" value="UniProtKB-ARBA"/>
</dbReference>
<dbReference type="CDD" id="cd00032">
    <property type="entry name" value="CASc"/>
    <property type="match status" value="1"/>
</dbReference>
<feature type="region of interest" description="Disordered" evidence="8">
    <location>
        <begin position="97"/>
        <end position="131"/>
    </location>
</feature>
<evidence type="ECO:0000256" key="3">
    <source>
        <dbReference type="ARBA" id="ARBA00022703"/>
    </source>
</evidence>
<dbReference type="InterPro" id="IPR001309">
    <property type="entry name" value="Pept_C14_p20"/>
</dbReference>
<dbReference type="STRING" id="35525.A0A164SB35"/>
<reference evidence="11 12" key="1">
    <citation type="submission" date="2016-03" db="EMBL/GenBank/DDBJ databases">
        <title>EvidentialGene: Evidence-directed Construction of Genes on Genomes.</title>
        <authorList>
            <person name="Gilbert D.G."/>
            <person name="Choi J.-H."/>
            <person name="Mockaitis K."/>
            <person name="Colbourne J."/>
            <person name="Pfrender M."/>
        </authorList>
    </citation>
    <scope>NUCLEOTIDE SEQUENCE [LARGE SCALE GENOMIC DNA]</scope>
    <source>
        <strain evidence="11 12">Xinb3</strain>
        <tissue evidence="11">Complete organism</tissue>
    </source>
</reference>
<organism evidence="11 12">
    <name type="scientific">Daphnia magna</name>
    <dbReference type="NCBI Taxonomy" id="35525"/>
    <lineage>
        <taxon>Eukaryota</taxon>
        <taxon>Metazoa</taxon>
        <taxon>Ecdysozoa</taxon>
        <taxon>Arthropoda</taxon>
        <taxon>Crustacea</taxon>
        <taxon>Branchiopoda</taxon>
        <taxon>Diplostraca</taxon>
        <taxon>Cladocera</taxon>
        <taxon>Anomopoda</taxon>
        <taxon>Daphniidae</taxon>
        <taxon>Daphnia</taxon>
    </lineage>
</organism>
<evidence type="ECO:0000259" key="10">
    <source>
        <dbReference type="PROSITE" id="PS50208"/>
    </source>
</evidence>
<evidence type="ECO:0000256" key="5">
    <source>
        <dbReference type="ARBA" id="ARBA00022807"/>
    </source>
</evidence>
<dbReference type="EMBL" id="LRGB01002066">
    <property type="protein sequence ID" value="KZS09438.1"/>
    <property type="molecule type" value="Genomic_DNA"/>
</dbReference>
<dbReference type="FunFam" id="3.40.50.1460:FF:000001">
    <property type="entry name" value="Caspase-3 preproprotein"/>
    <property type="match status" value="1"/>
</dbReference>
<keyword evidence="6" id="KW-0865">Zymogen</keyword>
<dbReference type="GO" id="GO:0006508">
    <property type="term" value="P:proteolysis"/>
    <property type="evidence" value="ECO:0007669"/>
    <property type="project" value="UniProtKB-KW"/>
</dbReference>
<evidence type="ECO:0000259" key="9">
    <source>
        <dbReference type="PROSITE" id="PS50207"/>
    </source>
</evidence>
<dbReference type="InterPro" id="IPR011600">
    <property type="entry name" value="Pept_C14_caspase"/>
</dbReference>
<dbReference type="PROSITE" id="PS01122">
    <property type="entry name" value="CASPASE_CYS"/>
    <property type="match status" value="1"/>
</dbReference>
<dbReference type="Gene3D" id="3.40.50.1460">
    <property type="match status" value="2"/>
</dbReference>
<keyword evidence="3" id="KW-0053">Apoptosis</keyword>
<dbReference type="PRINTS" id="PR00376">
    <property type="entry name" value="IL1BCENZYME"/>
</dbReference>
<evidence type="ECO:0000256" key="7">
    <source>
        <dbReference type="RuleBase" id="RU003971"/>
    </source>
</evidence>
<sequence>MWPSTKPTARLGSKEDRDDLNKRTLEFLDFQVESFDRLYSSRIPIRNLVKMDYSHYDCLLMVVVSQGKNGKSITFDTHDAEEVWTRFTPDSCSQLIGKPQPSFVQVKSERSARQGNSGDSTTSDRPETALFDSNKSLALTSNYEISFETETSTLTYNAKMDLTDAKATGQQIPTAVHPKNKGPSRKISNPVDRDSRVYNMQHRCRGKAYIFNHDLFDASLKLSPRVGSKTDVSNLVRALSQLDFEVLCFHNCDITSVRRNIKQLAELDHTDNDCVMVIVLSHGTHGMIYALDSYYHSDELWLPFTSDKCPSLAGKPKLFFIQACQGNKKDAGLTVQSDSSQMDSIVPQEYSIPTMADFMIAYSTIPGYVSWRNTTNGSWFIEALCEILITYGRQEDLLSMMTMVLLKVATLGRDYSQIPCVVSQLIRRVYFPPKQ</sequence>
<feature type="domain" description="Caspase family p20" evidence="10">
    <location>
        <begin position="22"/>
        <end position="106"/>
    </location>
</feature>
<keyword evidence="12" id="KW-1185">Reference proteome</keyword>
<comment type="caution">
    <text evidence="11">The sequence shown here is derived from an EMBL/GenBank/DDBJ whole genome shotgun (WGS) entry which is preliminary data.</text>
</comment>
<feature type="domain" description="Caspase family p10" evidence="9">
    <location>
        <begin position="348"/>
        <end position="433"/>
    </location>
</feature>
<evidence type="ECO:0000256" key="4">
    <source>
        <dbReference type="ARBA" id="ARBA00022801"/>
    </source>
</evidence>
<dbReference type="SMART" id="SM00115">
    <property type="entry name" value="CASc"/>
    <property type="match status" value="1"/>
</dbReference>
<keyword evidence="4" id="KW-0378">Hydrolase</keyword>
<name>A0A164SB35_9CRUS</name>
<dbReference type="PANTHER" id="PTHR10454:SF245">
    <property type="entry name" value="CASPASE-RELATED"/>
    <property type="match status" value="1"/>
</dbReference>
<dbReference type="GO" id="GO:0016322">
    <property type="term" value="P:neuron remodeling"/>
    <property type="evidence" value="ECO:0007669"/>
    <property type="project" value="UniProtKB-ARBA"/>
</dbReference>
<gene>
    <name evidence="11" type="ORF">APZ42_026254</name>
</gene>
<evidence type="ECO:0000256" key="8">
    <source>
        <dbReference type="SAM" id="MobiDB-lite"/>
    </source>
</evidence>
<keyword evidence="5" id="KW-0788">Thiol protease</keyword>
<dbReference type="InterPro" id="IPR029030">
    <property type="entry name" value="Caspase-like_dom_sf"/>
</dbReference>
<dbReference type="PANTHER" id="PTHR10454">
    <property type="entry name" value="CASPASE"/>
    <property type="match status" value="1"/>
</dbReference>
<dbReference type="GO" id="GO:0045751">
    <property type="term" value="P:negative regulation of Toll signaling pathway"/>
    <property type="evidence" value="ECO:0007669"/>
    <property type="project" value="UniProtKB-ARBA"/>
</dbReference>
<dbReference type="InterPro" id="IPR033139">
    <property type="entry name" value="Caspase_cys_AS"/>
</dbReference>
<dbReference type="GO" id="GO:0004197">
    <property type="term" value="F:cysteine-type endopeptidase activity"/>
    <property type="evidence" value="ECO:0007669"/>
    <property type="project" value="InterPro"/>
</dbReference>
<protein>
    <submittedName>
        <fullName evidence="11">Inactive caspase-12</fullName>
    </submittedName>
</protein>
<dbReference type="InterPro" id="IPR002138">
    <property type="entry name" value="Pept_C14_p10"/>
</dbReference>
<evidence type="ECO:0000256" key="6">
    <source>
        <dbReference type="ARBA" id="ARBA00023145"/>
    </source>
</evidence>
<dbReference type="OrthoDB" id="6116485at2759"/>
<evidence type="ECO:0000313" key="11">
    <source>
        <dbReference type="EMBL" id="KZS09438.1"/>
    </source>
</evidence>
<dbReference type="Proteomes" id="UP000076858">
    <property type="component" value="Unassembled WGS sequence"/>
</dbReference>
<dbReference type="GO" id="GO:0005737">
    <property type="term" value="C:cytoplasm"/>
    <property type="evidence" value="ECO:0007669"/>
    <property type="project" value="TreeGrafter"/>
</dbReference>
<evidence type="ECO:0000256" key="2">
    <source>
        <dbReference type="ARBA" id="ARBA00022670"/>
    </source>
</evidence>
<feature type="domain" description="Caspase family p20" evidence="10">
    <location>
        <begin position="204"/>
        <end position="328"/>
    </location>
</feature>
<evidence type="ECO:0000256" key="1">
    <source>
        <dbReference type="ARBA" id="ARBA00010134"/>
    </source>
</evidence>
<evidence type="ECO:0000313" key="12">
    <source>
        <dbReference type="Proteomes" id="UP000076858"/>
    </source>
</evidence>
<dbReference type="AlphaFoldDB" id="A0A164SB35"/>
<accession>A0A164SB35</accession>